<organism evidence="2 3">
    <name type="scientific">Rohdeia mirabilis</name>
    <dbReference type="NCBI Taxonomy" id="2528008"/>
    <lineage>
        <taxon>Bacteria</taxon>
        <taxon>Pseudomonadati</taxon>
        <taxon>Planctomycetota</taxon>
        <taxon>Planctomycetia</taxon>
        <taxon>Planctomycetia incertae sedis</taxon>
        <taxon>Rohdeia</taxon>
    </lineage>
</organism>
<dbReference type="OrthoDB" id="282780at2"/>
<keyword evidence="1" id="KW-1133">Transmembrane helix</keyword>
<dbReference type="RefSeq" id="WP_145185178.1">
    <property type="nucleotide sequence ID" value="NZ_CP036290.1"/>
</dbReference>
<evidence type="ECO:0000256" key="1">
    <source>
        <dbReference type="SAM" id="Phobius"/>
    </source>
</evidence>
<dbReference type="EMBL" id="CP036290">
    <property type="protein sequence ID" value="QDU84155.1"/>
    <property type="molecule type" value="Genomic_DNA"/>
</dbReference>
<feature type="transmembrane region" description="Helical" evidence="1">
    <location>
        <begin position="15"/>
        <end position="36"/>
    </location>
</feature>
<feature type="transmembrane region" description="Helical" evidence="1">
    <location>
        <begin position="169"/>
        <end position="188"/>
    </location>
</feature>
<dbReference type="Proteomes" id="UP000319342">
    <property type="component" value="Chromosome"/>
</dbReference>
<accession>A0A518CY59</accession>
<protein>
    <submittedName>
        <fullName evidence="2">Uncharacterized protein</fullName>
    </submittedName>
</protein>
<keyword evidence="1" id="KW-0472">Membrane</keyword>
<keyword evidence="3" id="KW-1185">Reference proteome</keyword>
<evidence type="ECO:0000313" key="3">
    <source>
        <dbReference type="Proteomes" id="UP000319342"/>
    </source>
</evidence>
<sequence length="255" mass="26829">MDPSTTIRPLAGLPLLARLGVTGFLAIALLGIWASVRQIEIHHGKSDGEPGLSAADVRGAYHTTTIPSPMLAALEGTLEGHPPLELADDQRAALLAWLESERPAQDFDDIDLDLLAPVEILAERCSDCHAKDGSAAAFGDFADVKGLLAGKRLEPPPPEVRWTSLHTHAPGMVGFGLLLTFLALFTRFGPRLRSLPIALGGIGIALDLGSWIPARDTAVLVNGIVAGGALYTAGCLLAVLLVLLEVWLPRPAAEA</sequence>
<keyword evidence="1" id="KW-0812">Transmembrane</keyword>
<name>A0A518CY59_9BACT</name>
<reference evidence="2 3" key="1">
    <citation type="submission" date="2019-02" db="EMBL/GenBank/DDBJ databases">
        <title>Deep-cultivation of Planctomycetes and their phenomic and genomic characterization uncovers novel biology.</title>
        <authorList>
            <person name="Wiegand S."/>
            <person name="Jogler M."/>
            <person name="Boedeker C."/>
            <person name="Pinto D."/>
            <person name="Vollmers J."/>
            <person name="Rivas-Marin E."/>
            <person name="Kohn T."/>
            <person name="Peeters S.H."/>
            <person name="Heuer A."/>
            <person name="Rast P."/>
            <person name="Oberbeckmann S."/>
            <person name="Bunk B."/>
            <person name="Jeske O."/>
            <person name="Meyerdierks A."/>
            <person name="Storesund J.E."/>
            <person name="Kallscheuer N."/>
            <person name="Luecker S."/>
            <person name="Lage O.M."/>
            <person name="Pohl T."/>
            <person name="Merkel B.J."/>
            <person name="Hornburger P."/>
            <person name="Mueller R.-W."/>
            <person name="Bruemmer F."/>
            <person name="Labrenz M."/>
            <person name="Spormann A.M."/>
            <person name="Op den Camp H."/>
            <person name="Overmann J."/>
            <person name="Amann R."/>
            <person name="Jetten M.S.M."/>
            <person name="Mascher T."/>
            <person name="Medema M.H."/>
            <person name="Devos D.P."/>
            <person name="Kaster A.-K."/>
            <person name="Ovreas L."/>
            <person name="Rohde M."/>
            <person name="Galperin M.Y."/>
            <person name="Jogler C."/>
        </authorList>
    </citation>
    <scope>NUCLEOTIDE SEQUENCE [LARGE SCALE GENOMIC DNA]</scope>
    <source>
        <strain evidence="2 3">Pla163</strain>
    </source>
</reference>
<gene>
    <name evidence="2" type="ORF">Pla163_12600</name>
</gene>
<dbReference type="AlphaFoldDB" id="A0A518CY59"/>
<feature type="transmembrane region" description="Helical" evidence="1">
    <location>
        <begin position="219"/>
        <end position="244"/>
    </location>
</feature>
<proteinExistence type="predicted"/>
<feature type="transmembrane region" description="Helical" evidence="1">
    <location>
        <begin position="194"/>
        <end position="212"/>
    </location>
</feature>
<evidence type="ECO:0000313" key="2">
    <source>
        <dbReference type="EMBL" id="QDU84155.1"/>
    </source>
</evidence>